<dbReference type="Pfam" id="PF13247">
    <property type="entry name" value="Fer4_11"/>
    <property type="match status" value="1"/>
</dbReference>
<accession>A0A4R6FY50</accession>
<protein>
    <submittedName>
        <fullName evidence="2">Molybdopterin-containing oxidoreductase family iron-sulfur binding subunit</fullName>
    </submittedName>
</protein>
<feature type="domain" description="4Fe-4S ferredoxin-type" evidence="1">
    <location>
        <begin position="677"/>
        <end position="708"/>
    </location>
</feature>
<dbReference type="InterPro" id="IPR009010">
    <property type="entry name" value="Asp_de-COase-like_dom_sf"/>
</dbReference>
<evidence type="ECO:0000259" key="1">
    <source>
        <dbReference type="PROSITE" id="PS51379"/>
    </source>
</evidence>
<dbReference type="EMBL" id="SNWD01000001">
    <property type="protein sequence ID" value="TDN86882.1"/>
    <property type="molecule type" value="Genomic_DNA"/>
</dbReference>
<dbReference type="AlphaFoldDB" id="A0A4R6FY50"/>
<evidence type="ECO:0000313" key="3">
    <source>
        <dbReference type="Proteomes" id="UP000295493"/>
    </source>
</evidence>
<dbReference type="PANTHER" id="PTHR42783:SF3">
    <property type="entry name" value="GLUTAMATE SYNTHASE [NADPH] SMALL CHAIN-RELATED"/>
    <property type="match status" value="1"/>
</dbReference>
<dbReference type="Pfam" id="PF01568">
    <property type="entry name" value="Molydop_binding"/>
    <property type="match status" value="1"/>
</dbReference>
<dbReference type="PANTHER" id="PTHR42783">
    <property type="entry name" value="GLUTAMATE SYNTHASE [NADPH] SMALL CHAIN"/>
    <property type="match status" value="1"/>
</dbReference>
<dbReference type="InterPro" id="IPR017896">
    <property type="entry name" value="4Fe4S_Fe-S-bd"/>
</dbReference>
<keyword evidence="3" id="KW-1185">Reference proteome</keyword>
<dbReference type="GO" id="GO:0016491">
    <property type="term" value="F:oxidoreductase activity"/>
    <property type="evidence" value="ECO:0007669"/>
    <property type="project" value="InterPro"/>
</dbReference>
<dbReference type="PROSITE" id="PS51379">
    <property type="entry name" value="4FE4S_FER_2"/>
    <property type="match status" value="1"/>
</dbReference>
<dbReference type="SUPFAM" id="SSF50692">
    <property type="entry name" value="ADC-like"/>
    <property type="match status" value="1"/>
</dbReference>
<reference evidence="2 3" key="1">
    <citation type="submission" date="2019-03" db="EMBL/GenBank/DDBJ databases">
        <title>Genomic Encyclopedia of Type Strains, Phase IV (KMG-IV): sequencing the most valuable type-strain genomes for metagenomic binning, comparative biology and taxonomic classification.</title>
        <authorList>
            <person name="Goeker M."/>
        </authorList>
    </citation>
    <scope>NUCLEOTIDE SEQUENCE [LARGE SCALE GENOMIC DNA]</scope>
    <source>
        <strain evidence="2 3">DSM 25059</strain>
    </source>
</reference>
<proteinExistence type="predicted"/>
<dbReference type="Gene3D" id="3.40.50.740">
    <property type="match status" value="1"/>
</dbReference>
<dbReference type="CDD" id="cd10551">
    <property type="entry name" value="PsrB"/>
    <property type="match status" value="1"/>
</dbReference>
<dbReference type="Gene3D" id="3.30.70.20">
    <property type="match status" value="2"/>
</dbReference>
<dbReference type="SUPFAM" id="SSF53706">
    <property type="entry name" value="Formate dehydrogenase/DMSO reductase, domains 1-3"/>
    <property type="match status" value="1"/>
</dbReference>
<evidence type="ECO:0000313" key="2">
    <source>
        <dbReference type="EMBL" id="TDN86882.1"/>
    </source>
</evidence>
<comment type="caution">
    <text evidence="2">The sequence shown here is derived from an EMBL/GenBank/DDBJ whole genome shotgun (WGS) entry which is preliminary data.</text>
</comment>
<organism evidence="2 3">
    <name type="scientific">Stakelama pacifica</name>
    <dbReference type="NCBI Taxonomy" id="517720"/>
    <lineage>
        <taxon>Bacteria</taxon>
        <taxon>Pseudomonadati</taxon>
        <taxon>Pseudomonadota</taxon>
        <taxon>Alphaproteobacteria</taxon>
        <taxon>Sphingomonadales</taxon>
        <taxon>Sphingomonadaceae</taxon>
        <taxon>Stakelama</taxon>
    </lineage>
</organism>
<dbReference type="Proteomes" id="UP000295493">
    <property type="component" value="Unassembled WGS sequence"/>
</dbReference>
<dbReference type="OrthoDB" id="9779457at2"/>
<dbReference type="GO" id="GO:0043546">
    <property type="term" value="F:molybdopterin cofactor binding"/>
    <property type="evidence" value="ECO:0007669"/>
    <property type="project" value="InterPro"/>
</dbReference>
<dbReference type="Gene3D" id="3.30.2070.10">
    <property type="entry name" value="Formate dehydrogenase/DMSO reductase"/>
    <property type="match status" value="1"/>
</dbReference>
<dbReference type="SUPFAM" id="SSF54862">
    <property type="entry name" value="4Fe-4S ferredoxins"/>
    <property type="match status" value="1"/>
</dbReference>
<gene>
    <name evidence="2" type="ORF">EV664_101460</name>
</gene>
<dbReference type="RefSeq" id="WP_133494049.1">
    <property type="nucleotide sequence ID" value="NZ_BMLU01000001.1"/>
</dbReference>
<dbReference type="Gene3D" id="2.40.40.20">
    <property type="match status" value="1"/>
</dbReference>
<sequence>MPSLSGDLDRRTLLQMIAAGAAASVAGCSAPNEKIYPYVNQPEGTLPGSIRRYATALPFAGYGRGVMGLVTDGRPIKLEGLAAHPASLGATDLFSETALLDLFDPQRVTAPGGPPGPTSWGAVARTLYERLHGSDGSRLALLTGRITSPTILRELKALRTRFPALRHVEWEPIHDDALLAGIGQATGRSALPRQHLAEADVIVSLGADPLGPGPEQIALARHWSERRRRRPAPRLYAAEPSLTATGAMADRRLSASRAELAAIAHHLAAELSGSGARPELSSAASDFARAAARDLATAKGRALLLAGHDQPADMHAFAAWANDLLQAPVDYIAPIASPAPHRRSLEALSGAMHGGAIDTLIVLDSNPVYSAPPAIDFAGGMEKVACTITATAFPNETAARSTWRLPLSHPLEEWNDWRGPDGTASIAQPLVRRFYDSRSAADIVALIRDPAADADSHGRVRASWADLTDQAWIAAVARGVVPNSAAPTLPHTGATRILPDIPQPIGPELQIRPSPTLWDGSHAHNAWVQECPDSITKEVWGASVRCHPADMAEWDVADGETLRIESGDRAVTLAARAASGQRRGVVTILTGYGRSDSGPVANGIGANAWRMVDADRLTLSPADSSETVVSTQAVFAIEGALASIFPIVAPGEAMPGKEAQATLLPNHAATDAPAQQWAMVIDNDVCIGCNACVVACQAENNVPVIGPEEMAAGRDMHWLRVDRYEVSAEGATGFQPVPCMHCEKAPCEPVCPVEASVHDSEGLNLQVYNRCIGTRTCEANCPYRVRRFNFFDYAERSVWGDEDPASVTAQRNPNVTVRGRGVMEKCTYCIQRISAAEHDADANHHPVGKVVTACQAACPTHAISFGSIADPASEVSRQKEDPRHYALLEELGTKPRTTYLARTLNDGKRHQEDKA</sequence>
<name>A0A4R6FY50_9SPHN</name>
<dbReference type="InterPro" id="IPR006657">
    <property type="entry name" value="MoPterin_dinucl-bd_dom"/>
</dbReference>